<protein>
    <recommendedName>
        <fullName evidence="4">GDSL esterase/lipase EXL3</fullName>
    </recommendedName>
</protein>
<name>A0A7N0R801_KALFE</name>
<dbReference type="Pfam" id="PF00657">
    <property type="entry name" value="Lipase_GDSL"/>
    <property type="match status" value="1"/>
</dbReference>
<dbReference type="PANTHER" id="PTHR45642:SF135">
    <property type="entry name" value="GDSL ESTERASE_LIPASE EXL2"/>
    <property type="match status" value="1"/>
</dbReference>
<evidence type="ECO:0000313" key="3">
    <source>
        <dbReference type="Proteomes" id="UP000594263"/>
    </source>
</evidence>
<organism evidence="2 3">
    <name type="scientific">Kalanchoe fedtschenkoi</name>
    <name type="common">Lavender scallops</name>
    <name type="synonym">South American air plant</name>
    <dbReference type="NCBI Taxonomy" id="63787"/>
    <lineage>
        <taxon>Eukaryota</taxon>
        <taxon>Viridiplantae</taxon>
        <taxon>Streptophyta</taxon>
        <taxon>Embryophyta</taxon>
        <taxon>Tracheophyta</taxon>
        <taxon>Spermatophyta</taxon>
        <taxon>Magnoliopsida</taxon>
        <taxon>eudicotyledons</taxon>
        <taxon>Gunneridae</taxon>
        <taxon>Pentapetalae</taxon>
        <taxon>Saxifragales</taxon>
        <taxon>Crassulaceae</taxon>
        <taxon>Kalanchoe</taxon>
    </lineage>
</organism>
<dbReference type="SUPFAM" id="SSF52266">
    <property type="entry name" value="SGNH hydrolase"/>
    <property type="match status" value="1"/>
</dbReference>
<dbReference type="EnsemblPlants" id="Kaladp0001s0044.1.v1.1">
    <property type="protein sequence ID" value="Kaladp0001s0044.1.v1.1"/>
    <property type="gene ID" value="Kaladp0001s0044.v1.1"/>
</dbReference>
<reference evidence="2" key="1">
    <citation type="submission" date="2021-01" db="UniProtKB">
        <authorList>
            <consortium name="EnsemblPlants"/>
        </authorList>
    </citation>
    <scope>IDENTIFICATION</scope>
</reference>
<dbReference type="GO" id="GO:0016788">
    <property type="term" value="F:hydrolase activity, acting on ester bonds"/>
    <property type="evidence" value="ECO:0007669"/>
    <property type="project" value="InterPro"/>
</dbReference>
<dbReference type="FunFam" id="3.40.50.1110:FF:000003">
    <property type="entry name" value="GDSL esterase/lipase APG"/>
    <property type="match status" value="1"/>
</dbReference>
<dbReference type="Gramene" id="Kaladp0001s0044.1.v1.1">
    <property type="protein sequence ID" value="Kaladp0001s0044.1.v1.1"/>
    <property type="gene ID" value="Kaladp0001s0044.v1.1"/>
</dbReference>
<accession>A0A7N0R801</accession>
<dbReference type="GO" id="GO:0005576">
    <property type="term" value="C:extracellular region"/>
    <property type="evidence" value="ECO:0007669"/>
    <property type="project" value="TreeGrafter"/>
</dbReference>
<dbReference type="InterPro" id="IPR035669">
    <property type="entry name" value="SGNH_plant_lipase-like"/>
</dbReference>
<dbReference type="InterPro" id="IPR036514">
    <property type="entry name" value="SGNH_hydro_sf"/>
</dbReference>
<proteinExistence type="inferred from homology"/>
<dbReference type="Proteomes" id="UP000594263">
    <property type="component" value="Unplaced"/>
</dbReference>
<dbReference type="CDD" id="cd01837">
    <property type="entry name" value="SGNH_plant_lipase_like"/>
    <property type="match status" value="1"/>
</dbReference>
<dbReference type="PANTHER" id="PTHR45642">
    <property type="entry name" value="GDSL ESTERASE/LIPASE EXL3"/>
    <property type="match status" value="1"/>
</dbReference>
<dbReference type="InterPro" id="IPR001087">
    <property type="entry name" value="GDSL"/>
</dbReference>
<dbReference type="OMA" id="LARPSCC"/>
<dbReference type="InterPro" id="IPR050592">
    <property type="entry name" value="GDSL_lipolytic_enzyme"/>
</dbReference>
<keyword evidence="3" id="KW-1185">Reference proteome</keyword>
<evidence type="ECO:0000313" key="2">
    <source>
        <dbReference type="EnsemblPlants" id="Kaladp0001s0044.1.v1.1"/>
    </source>
</evidence>
<sequence length="376" mass="41328">MELWPSPSSRRKTICKGRSLVCYGFLFWCVIGVGSAVPVDIPENQKFPALLVFGDSIVDPGNNNGMATPSRADYLPYGQDFQGGKATGRFSNGKVPSDFVAQYLSIKEFLPAYLDENLQPTDLLTGVSFASGGCGYDKLSSVLAVARTLPHQLEQFREYKSKLTSLVGDNETSHIVSRSLYMIVAGSNDIANTFFGPITIRQSQYDIDSYTDFISKSAKDFMTDLYALGARRIAIFSAPPLGCLPSQRTKSGGTERRCIESYNQASLLFNSKLSSAVSSFNNKNSDAKAVVIDIYHPLLELIQNPEKDGFEVVDKGCCGTGEVEVTFLCSKLAHVKTCSDTTKYVFWDTFHPTEAAYKLLVSRVLLPVIPKLFLDP</sequence>
<evidence type="ECO:0008006" key="4">
    <source>
        <dbReference type="Google" id="ProtNLM"/>
    </source>
</evidence>
<dbReference type="AlphaFoldDB" id="A0A7N0R801"/>
<evidence type="ECO:0000256" key="1">
    <source>
        <dbReference type="ARBA" id="ARBA00008668"/>
    </source>
</evidence>
<dbReference type="Gene3D" id="3.40.50.1110">
    <property type="entry name" value="SGNH hydrolase"/>
    <property type="match status" value="1"/>
</dbReference>
<comment type="similarity">
    <text evidence="1">Belongs to the 'GDSL' lipolytic enzyme family.</text>
</comment>